<keyword evidence="3" id="KW-1185">Reference proteome</keyword>
<reference evidence="2" key="1">
    <citation type="submission" date="2023-01" db="EMBL/GenBank/DDBJ databases">
        <title>Draft genome sequence of Nocardiopsis sp. LSu2-4 isolated from halophytes.</title>
        <authorList>
            <person name="Duangmal K."/>
            <person name="Chantavorakit T."/>
        </authorList>
    </citation>
    <scope>NUCLEOTIDE SEQUENCE</scope>
    <source>
        <strain evidence="2">LSu2-4</strain>
    </source>
</reference>
<dbReference type="InterPro" id="IPR002109">
    <property type="entry name" value="Glutaredoxin"/>
</dbReference>
<sequence length="107" mass="11495">MTEYEGGAEAVLYWRPGCPFCYALRGGLRAAGVRLNEVDIWSDDGAAARVRAITGGDETVPTVVVGREEMVNPSVGAVVRAVREYAPHLEAERKGAIRGFFSRVLGA</sequence>
<dbReference type="EMBL" id="JAQFWP010000046">
    <property type="protein sequence ID" value="MDA2807063.1"/>
    <property type="molecule type" value="Genomic_DNA"/>
</dbReference>
<organism evidence="2 3">
    <name type="scientific">Nocardiopsis suaedae</name>
    <dbReference type="NCBI Taxonomy" id="3018444"/>
    <lineage>
        <taxon>Bacteria</taxon>
        <taxon>Bacillati</taxon>
        <taxon>Actinomycetota</taxon>
        <taxon>Actinomycetes</taxon>
        <taxon>Streptosporangiales</taxon>
        <taxon>Nocardiopsidaceae</taxon>
        <taxon>Nocardiopsis</taxon>
    </lineage>
</organism>
<dbReference type="SUPFAM" id="SSF52833">
    <property type="entry name" value="Thioredoxin-like"/>
    <property type="match status" value="1"/>
</dbReference>
<evidence type="ECO:0000259" key="1">
    <source>
        <dbReference type="Pfam" id="PF00462"/>
    </source>
</evidence>
<dbReference type="RefSeq" id="WP_270679694.1">
    <property type="nucleotide sequence ID" value="NZ_JAQFWP010000046.1"/>
</dbReference>
<evidence type="ECO:0000313" key="3">
    <source>
        <dbReference type="Proteomes" id="UP001165685"/>
    </source>
</evidence>
<protein>
    <submittedName>
        <fullName evidence="2">Glutaredoxin domain-containing protein</fullName>
    </submittedName>
</protein>
<feature type="domain" description="Glutaredoxin" evidence="1">
    <location>
        <begin position="11"/>
        <end position="68"/>
    </location>
</feature>
<dbReference type="PROSITE" id="PS51354">
    <property type="entry name" value="GLUTAREDOXIN_2"/>
    <property type="match status" value="1"/>
</dbReference>
<dbReference type="InterPro" id="IPR036249">
    <property type="entry name" value="Thioredoxin-like_sf"/>
</dbReference>
<gene>
    <name evidence="2" type="ORF">O4U47_21340</name>
</gene>
<dbReference type="Proteomes" id="UP001165685">
    <property type="component" value="Unassembled WGS sequence"/>
</dbReference>
<comment type="caution">
    <text evidence="2">The sequence shown here is derived from an EMBL/GenBank/DDBJ whole genome shotgun (WGS) entry which is preliminary data.</text>
</comment>
<dbReference type="CDD" id="cd02976">
    <property type="entry name" value="NrdH"/>
    <property type="match status" value="1"/>
</dbReference>
<accession>A0ABT4TQT9</accession>
<evidence type="ECO:0000313" key="2">
    <source>
        <dbReference type="EMBL" id="MDA2807063.1"/>
    </source>
</evidence>
<proteinExistence type="predicted"/>
<dbReference type="Gene3D" id="3.40.30.10">
    <property type="entry name" value="Glutaredoxin"/>
    <property type="match status" value="1"/>
</dbReference>
<dbReference type="Pfam" id="PF00462">
    <property type="entry name" value="Glutaredoxin"/>
    <property type="match status" value="1"/>
</dbReference>
<name>A0ABT4TQT9_9ACTN</name>